<evidence type="ECO:0000313" key="1">
    <source>
        <dbReference type="EMBL" id="KAH9425970.1"/>
    </source>
</evidence>
<accession>A0ABQ8JU32</accession>
<comment type="caution">
    <text evidence="1">The sequence shown here is derived from an EMBL/GenBank/DDBJ whole genome shotgun (WGS) entry which is preliminary data.</text>
</comment>
<gene>
    <name evidence="1" type="ORF">DERP_015160</name>
</gene>
<reference evidence="1 2" key="2">
    <citation type="journal article" date="2022" name="Mol. Biol. Evol.">
        <title>Comparative Genomics Reveals Insights into the Divergent Evolution of Astigmatic Mites and Household Pest Adaptations.</title>
        <authorList>
            <person name="Xiong Q."/>
            <person name="Wan A.T."/>
            <person name="Liu X."/>
            <person name="Fung C.S."/>
            <person name="Xiao X."/>
            <person name="Malainual N."/>
            <person name="Hou J."/>
            <person name="Wang L."/>
            <person name="Wang M."/>
            <person name="Yang K.Y."/>
            <person name="Cui Y."/>
            <person name="Leung E.L."/>
            <person name="Nong W."/>
            <person name="Shin S.K."/>
            <person name="Au S.W."/>
            <person name="Jeong K.Y."/>
            <person name="Chew F.T."/>
            <person name="Hui J.H."/>
            <person name="Leung T.F."/>
            <person name="Tungtrongchitr A."/>
            <person name="Zhong N."/>
            <person name="Liu Z."/>
            <person name="Tsui S.K."/>
        </authorList>
    </citation>
    <scope>NUCLEOTIDE SEQUENCE [LARGE SCALE GENOMIC DNA]</scope>
    <source>
        <strain evidence="1">Derp</strain>
    </source>
</reference>
<proteinExistence type="predicted"/>
<dbReference type="Proteomes" id="UP000887458">
    <property type="component" value="Unassembled WGS sequence"/>
</dbReference>
<protein>
    <submittedName>
        <fullName evidence="1">Uncharacterized protein</fullName>
    </submittedName>
</protein>
<evidence type="ECO:0000313" key="2">
    <source>
        <dbReference type="Proteomes" id="UP000887458"/>
    </source>
</evidence>
<organism evidence="1 2">
    <name type="scientific">Dermatophagoides pteronyssinus</name>
    <name type="common">European house dust mite</name>
    <dbReference type="NCBI Taxonomy" id="6956"/>
    <lineage>
        <taxon>Eukaryota</taxon>
        <taxon>Metazoa</taxon>
        <taxon>Ecdysozoa</taxon>
        <taxon>Arthropoda</taxon>
        <taxon>Chelicerata</taxon>
        <taxon>Arachnida</taxon>
        <taxon>Acari</taxon>
        <taxon>Acariformes</taxon>
        <taxon>Sarcoptiformes</taxon>
        <taxon>Astigmata</taxon>
        <taxon>Psoroptidia</taxon>
        <taxon>Analgoidea</taxon>
        <taxon>Pyroglyphidae</taxon>
        <taxon>Dermatophagoidinae</taxon>
        <taxon>Dermatophagoides</taxon>
    </lineage>
</organism>
<dbReference type="EMBL" id="NJHN03000015">
    <property type="protein sequence ID" value="KAH9425970.1"/>
    <property type="molecule type" value="Genomic_DNA"/>
</dbReference>
<name>A0ABQ8JU32_DERPT</name>
<reference evidence="1 2" key="1">
    <citation type="journal article" date="2018" name="J. Allergy Clin. Immunol.">
        <title>High-quality assembly of Dermatophagoides pteronyssinus genome and transcriptome reveals a wide range of novel allergens.</title>
        <authorList>
            <person name="Liu X.Y."/>
            <person name="Yang K.Y."/>
            <person name="Wang M.Q."/>
            <person name="Kwok J.S."/>
            <person name="Zeng X."/>
            <person name="Yang Z."/>
            <person name="Xiao X.J."/>
            <person name="Lau C.P."/>
            <person name="Li Y."/>
            <person name="Huang Z.M."/>
            <person name="Ba J.G."/>
            <person name="Yim A.K."/>
            <person name="Ouyang C.Y."/>
            <person name="Ngai S.M."/>
            <person name="Chan T.F."/>
            <person name="Leung E.L."/>
            <person name="Liu L."/>
            <person name="Liu Z.G."/>
            <person name="Tsui S.K."/>
        </authorList>
    </citation>
    <scope>NUCLEOTIDE SEQUENCE [LARGE SCALE GENOMIC DNA]</scope>
    <source>
        <strain evidence="1">Derp</strain>
    </source>
</reference>
<sequence length="66" mass="7934">MLINNNRFEEFELNRKIKLKKYGKNDHKVVDRTSFWSFENTIQKIADDDHIMEYLNGKKAKTTISK</sequence>
<keyword evidence="2" id="KW-1185">Reference proteome</keyword>